<evidence type="ECO:0000313" key="3">
    <source>
        <dbReference type="Proteomes" id="UP001228636"/>
    </source>
</evidence>
<evidence type="ECO:0000313" key="2">
    <source>
        <dbReference type="EMBL" id="MDN3619152.1"/>
    </source>
</evidence>
<name>A0AAJ1VH93_9FLAO</name>
<comment type="caution">
    <text evidence="2">The sequence shown here is derived from an EMBL/GenBank/DDBJ whole genome shotgun (WGS) entry which is preliminary data.</text>
</comment>
<reference evidence="2 3" key="1">
    <citation type="journal article" date="2014" name="Int. J. Syst. Evol. Microbiol.">
        <title>Complete genome sequence of Corynebacterium casei LMG S-19264T (=DSM 44701T), isolated from a smear-ripened cheese.</title>
        <authorList>
            <consortium name="US DOE Joint Genome Institute (JGI-PGF)"/>
            <person name="Walter F."/>
            <person name="Albersmeier A."/>
            <person name="Kalinowski J."/>
            <person name="Ruckert C."/>
        </authorList>
    </citation>
    <scope>NUCLEOTIDE SEQUENCE [LARGE SCALE GENOMIC DNA]</scope>
    <source>
        <strain evidence="2 3">CECT 8670</strain>
    </source>
</reference>
<keyword evidence="2" id="KW-0328">Glycosyltransferase</keyword>
<dbReference type="Proteomes" id="UP001228636">
    <property type="component" value="Unassembled WGS sequence"/>
</dbReference>
<dbReference type="RefSeq" id="WP_261973968.1">
    <property type="nucleotide sequence ID" value="NZ_CP103460.1"/>
</dbReference>
<dbReference type="InterPro" id="IPR054299">
    <property type="entry name" value="GumK_N"/>
</dbReference>
<dbReference type="SUPFAM" id="SSF53756">
    <property type="entry name" value="UDP-Glycosyltransferase/glycogen phosphorylase"/>
    <property type="match status" value="1"/>
</dbReference>
<protein>
    <submittedName>
        <fullName evidence="2">Glycosyltransferase</fullName>
        <ecNumber evidence="2">2.4.-.-</ecNumber>
    </submittedName>
</protein>
<sequence length="389" mass="44885">MKKIVFLTFHNWETKRQGGFHKFAEYTSKIGVETVFFSFARPYYSLFKKTERLNKKVLFELTKGKEYKVGSNSLLNITFPTLALPGPLRKFIPESLDVFLQRFSFKSFNKFSSKYLANSNYFIFESNESLLLFDKIKKKFPDSKLIYRPSDPILTETSNNYLGKLEKKVICKADLVLIVNKEGLDLYRKAIADFDSIVKYKLLSNGVDLESYKKKYAKPDKLKKITSKIAIYVGARDPEWSLIIEASKKIPDLKFVIVCPNTPSKSIFNKINRISNILFIPGILPSEVASYITNSDVVIVPNPDNRYLLRNWGITAKYYQAMAAEKPIVSYHDTKDLENIGIPVTFNSENFISEIRLALSNKSKKYEFNLNNKSWNNICKDFINSIDNI</sequence>
<proteinExistence type="predicted"/>
<dbReference type="Gene3D" id="3.40.50.11010">
    <property type="match status" value="1"/>
</dbReference>
<organism evidence="2 3">
    <name type="scientific">Polaribacter sejongensis</name>
    <dbReference type="NCBI Taxonomy" id="985043"/>
    <lineage>
        <taxon>Bacteria</taxon>
        <taxon>Pseudomonadati</taxon>
        <taxon>Bacteroidota</taxon>
        <taxon>Flavobacteriia</taxon>
        <taxon>Flavobacteriales</taxon>
        <taxon>Flavobacteriaceae</taxon>
    </lineage>
</organism>
<accession>A0AAJ1VH93</accession>
<keyword evidence="2" id="KW-0808">Transferase</keyword>
<dbReference type="Pfam" id="PF22059">
    <property type="entry name" value="GumK_N"/>
    <property type="match status" value="1"/>
</dbReference>
<evidence type="ECO:0000259" key="1">
    <source>
        <dbReference type="Pfam" id="PF22059"/>
    </source>
</evidence>
<feature type="domain" description="Glucuronosyltransferase GumK N-terminal" evidence="1">
    <location>
        <begin position="6"/>
        <end position="179"/>
    </location>
</feature>
<dbReference type="Gene3D" id="3.40.50.2000">
    <property type="entry name" value="Glycogen Phosphorylase B"/>
    <property type="match status" value="1"/>
</dbReference>
<dbReference type="EC" id="2.4.-.-" evidence="2"/>
<dbReference type="EMBL" id="JAUFQH010000005">
    <property type="protein sequence ID" value="MDN3619152.1"/>
    <property type="molecule type" value="Genomic_DNA"/>
</dbReference>
<dbReference type="AlphaFoldDB" id="A0AAJ1VH93"/>
<gene>
    <name evidence="2" type="ORF">QWY81_06750</name>
</gene>
<dbReference type="GO" id="GO:0016757">
    <property type="term" value="F:glycosyltransferase activity"/>
    <property type="evidence" value="ECO:0007669"/>
    <property type="project" value="UniProtKB-KW"/>
</dbReference>